<name>A0A5E4EC32_PRUDU</name>
<feature type="compositionally biased region" description="Polar residues" evidence="1">
    <location>
        <begin position="68"/>
        <end position="81"/>
    </location>
</feature>
<accession>A0A5E4EC32</accession>
<reference evidence="3" key="1">
    <citation type="journal article" date="2020" name="Plant J.">
        <title>Transposons played a major role in the diversification between the closely related almond and peach genomes: results from the almond genome sequence.</title>
        <authorList>
            <person name="Alioto T."/>
            <person name="Alexiou K.G."/>
            <person name="Bardil A."/>
            <person name="Barteri F."/>
            <person name="Castanera R."/>
            <person name="Cruz F."/>
            <person name="Dhingra A."/>
            <person name="Duval H."/>
            <person name="Fernandez I Marti A."/>
            <person name="Frias L."/>
            <person name="Galan B."/>
            <person name="Garcia J.L."/>
            <person name="Howad W."/>
            <person name="Gomez-Garrido J."/>
            <person name="Gut M."/>
            <person name="Julca I."/>
            <person name="Morata J."/>
            <person name="Puigdomenech P."/>
            <person name="Ribeca P."/>
            <person name="Rubio Cabetas M.J."/>
            <person name="Vlasova A."/>
            <person name="Wirthensohn M."/>
            <person name="Garcia-Mas J."/>
            <person name="Gabaldon T."/>
            <person name="Casacuberta J.M."/>
            <person name="Arus P."/>
        </authorList>
    </citation>
    <scope>NUCLEOTIDE SEQUENCE [LARGE SCALE GENOMIC DNA]</scope>
    <source>
        <strain evidence="3">cv. Texas</strain>
    </source>
</reference>
<feature type="compositionally biased region" description="Basic and acidic residues" evidence="1">
    <location>
        <begin position="47"/>
        <end position="66"/>
    </location>
</feature>
<evidence type="ECO:0000313" key="2">
    <source>
        <dbReference type="EMBL" id="VVA12976.1"/>
    </source>
</evidence>
<dbReference type="InParanoid" id="A0A5E4EC32"/>
<evidence type="ECO:0000256" key="1">
    <source>
        <dbReference type="SAM" id="MobiDB-lite"/>
    </source>
</evidence>
<dbReference type="AlphaFoldDB" id="A0A5E4EC32"/>
<protein>
    <submittedName>
        <fullName evidence="2">Uncharacterized protein</fullName>
    </submittedName>
</protein>
<dbReference type="EMBL" id="CABIKO010000006">
    <property type="protein sequence ID" value="VVA12976.1"/>
    <property type="molecule type" value="Genomic_DNA"/>
</dbReference>
<proteinExistence type="predicted"/>
<feature type="region of interest" description="Disordered" evidence="1">
    <location>
        <begin position="37"/>
        <end position="81"/>
    </location>
</feature>
<dbReference type="Gramene" id="VVA12976">
    <property type="protein sequence ID" value="VVA12976"/>
    <property type="gene ID" value="Prudul26B001545"/>
</dbReference>
<dbReference type="Proteomes" id="UP000327085">
    <property type="component" value="Chromosome 6"/>
</dbReference>
<organism evidence="2 3">
    <name type="scientific">Prunus dulcis</name>
    <name type="common">Almond</name>
    <name type="synonym">Amygdalus dulcis</name>
    <dbReference type="NCBI Taxonomy" id="3755"/>
    <lineage>
        <taxon>Eukaryota</taxon>
        <taxon>Viridiplantae</taxon>
        <taxon>Streptophyta</taxon>
        <taxon>Embryophyta</taxon>
        <taxon>Tracheophyta</taxon>
        <taxon>Spermatophyta</taxon>
        <taxon>Magnoliopsida</taxon>
        <taxon>eudicotyledons</taxon>
        <taxon>Gunneridae</taxon>
        <taxon>Pentapetalae</taxon>
        <taxon>rosids</taxon>
        <taxon>fabids</taxon>
        <taxon>Rosales</taxon>
        <taxon>Rosaceae</taxon>
        <taxon>Amygdaloideae</taxon>
        <taxon>Amygdaleae</taxon>
        <taxon>Prunus</taxon>
    </lineage>
</organism>
<gene>
    <name evidence="2" type="ORF">ALMOND_2B001545</name>
</gene>
<evidence type="ECO:0000313" key="3">
    <source>
        <dbReference type="Proteomes" id="UP000327085"/>
    </source>
</evidence>
<sequence length="81" mass="9708">MPYLLRLFGHGLRRVRGDRFRCFVSALLWITDMRRWREPFPPPQRQGHAERDPRMPEPSFEGDHGNNMEANLTTIYQDHDD</sequence>